<accession>A0A934S1K2</accession>
<reference evidence="1" key="1">
    <citation type="submission" date="2021-01" db="EMBL/GenBank/DDBJ databases">
        <title>Modified the classification status of verrucomicrobia.</title>
        <authorList>
            <person name="Feng X."/>
        </authorList>
    </citation>
    <scope>NUCLEOTIDE SEQUENCE</scope>
    <source>
        <strain evidence="1">KCTC 22041</strain>
    </source>
</reference>
<protein>
    <submittedName>
        <fullName evidence="1">Uncharacterized protein</fullName>
    </submittedName>
</protein>
<proteinExistence type="predicted"/>
<comment type="caution">
    <text evidence="1">The sequence shown here is derived from an EMBL/GenBank/DDBJ whole genome shotgun (WGS) entry which is preliminary data.</text>
</comment>
<dbReference type="Proteomes" id="UP000603141">
    <property type="component" value="Unassembled WGS sequence"/>
</dbReference>
<organism evidence="1 2">
    <name type="scientific">Luteolibacter pohnpeiensis</name>
    <dbReference type="NCBI Taxonomy" id="454153"/>
    <lineage>
        <taxon>Bacteria</taxon>
        <taxon>Pseudomonadati</taxon>
        <taxon>Verrucomicrobiota</taxon>
        <taxon>Verrucomicrobiia</taxon>
        <taxon>Verrucomicrobiales</taxon>
        <taxon>Verrucomicrobiaceae</taxon>
        <taxon>Luteolibacter</taxon>
    </lineage>
</organism>
<evidence type="ECO:0000313" key="2">
    <source>
        <dbReference type="Proteomes" id="UP000603141"/>
    </source>
</evidence>
<keyword evidence="2" id="KW-1185">Reference proteome</keyword>
<dbReference type="EMBL" id="JAENIJ010000004">
    <property type="protein sequence ID" value="MBK1881545.1"/>
    <property type="molecule type" value="Genomic_DNA"/>
</dbReference>
<gene>
    <name evidence="1" type="ORF">JIN85_03905</name>
</gene>
<sequence length="129" mass="14511">MKPNLLIVQPHSVEADSIIEQISEILSKTHYVYLLRPLNEFRDDSPAGVRFLRYASERLPGFGHVENVVVINDAEVAMTAKQQYPLAQHTLWNPETDNGFPPALIPYLSDTIVQGHFGEEAEETLARAI</sequence>
<dbReference type="AlphaFoldDB" id="A0A934S1K2"/>
<dbReference type="RefSeq" id="WP_200267843.1">
    <property type="nucleotide sequence ID" value="NZ_JAENIJ010000004.1"/>
</dbReference>
<evidence type="ECO:0000313" key="1">
    <source>
        <dbReference type="EMBL" id="MBK1881545.1"/>
    </source>
</evidence>
<name>A0A934S1K2_9BACT</name>